<evidence type="ECO:0000313" key="6">
    <source>
        <dbReference type="Proteomes" id="UP000582837"/>
    </source>
</evidence>
<proteinExistence type="predicted"/>
<dbReference type="InterPro" id="IPR023187">
    <property type="entry name" value="Tscrpt_reg_MarR-type_CS"/>
</dbReference>
<dbReference type="GO" id="GO:0003677">
    <property type="term" value="F:DNA binding"/>
    <property type="evidence" value="ECO:0007669"/>
    <property type="project" value="UniProtKB-KW"/>
</dbReference>
<evidence type="ECO:0000256" key="1">
    <source>
        <dbReference type="ARBA" id="ARBA00023015"/>
    </source>
</evidence>
<dbReference type="EMBL" id="JACHIA010000008">
    <property type="protein sequence ID" value="MBB6071470.1"/>
    <property type="molecule type" value="Genomic_DNA"/>
</dbReference>
<feature type="domain" description="HTH marR-type" evidence="4">
    <location>
        <begin position="13"/>
        <end position="147"/>
    </location>
</feature>
<evidence type="ECO:0000256" key="2">
    <source>
        <dbReference type="ARBA" id="ARBA00023125"/>
    </source>
</evidence>
<dbReference type="InterPro" id="IPR036390">
    <property type="entry name" value="WH_DNA-bd_sf"/>
</dbReference>
<dbReference type="Gene3D" id="1.10.10.10">
    <property type="entry name" value="Winged helix-like DNA-binding domain superfamily/Winged helix DNA-binding domain"/>
    <property type="match status" value="1"/>
</dbReference>
<keyword evidence="2 5" id="KW-0238">DNA-binding</keyword>
<dbReference type="AlphaFoldDB" id="A0A841H0C5"/>
<dbReference type="PANTHER" id="PTHR33164:SF105">
    <property type="entry name" value="TRANSCRIPTIONAL REPRESSOR PROTEIN-RELATED"/>
    <property type="match status" value="1"/>
</dbReference>
<dbReference type="GO" id="GO:0006950">
    <property type="term" value="P:response to stress"/>
    <property type="evidence" value="ECO:0007669"/>
    <property type="project" value="TreeGrafter"/>
</dbReference>
<evidence type="ECO:0000259" key="4">
    <source>
        <dbReference type="PROSITE" id="PS50995"/>
    </source>
</evidence>
<dbReference type="SMART" id="SM00347">
    <property type="entry name" value="HTH_MARR"/>
    <property type="match status" value="1"/>
</dbReference>
<dbReference type="InterPro" id="IPR036388">
    <property type="entry name" value="WH-like_DNA-bd_sf"/>
</dbReference>
<name>A0A841H0C5_9BACT</name>
<comment type="caution">
    <text evidence="5">The sequence shown here is derived from an EMBL/GenBank/DDBJ whole genome shotgun (WGS) entry which is preliminary data.</text>
</comment>
<evidence type="ECO:0000256" key="3">
    <source>
        <dbReference type="ARBA" id="ARBA00023163"/>
    </source>
</evidence>
<reference evidence="5 6" key="1">
    <citation type="submission" date="2020-08" db="EMBL/GenBank/DDBJ databases">
        <title>Genomic Encyclopedia of Type Strains, Phase IV (KMG-IV): sequencing the most valuable type-strain genomes for metagenomic binning, comparative biology and taxonomic classification.</title>
        <authorList>
            <person name="Goeker M."/>
        </authorList>
    </citation>
    <scope>NUCLEOTIDE SEQUENCE [LARGE SCALE GENOMIC DNA]</scope>
    <source>
        <strain evidence="5 6">DSM 29007</strain>
    </source>
</reference>
<dbReference type="PANTHER" id="PTHR33164">
    <property type="entry name" value="TRANSCRIPTIONAL REGULATOR, MARR FAMILY"/>
    <property type="match status" value="1"/>
</dbReference>
<accession>A0A841H0C5</accession>
<dbReference type="InterPro" id="IPR039422">
    <property type="entry name" value="MarR/SlyA-like"/>
</dbReference>
<dbReference type="GO" id="GO:0003700">
    <property type="term" value="F:DNA-binding transcription factor activity"/>
    <property type="evidence" value="ECO:0007669"/>
    <property type="project" value="InterPro"/>
</dbReference>
<dbReference type="PRINTS" id="PR00598">
    <property type="entry name" value="HTHMARR"/>
</dbReference>
<keyword evidence="1" id="KW-0805">Transcription regulation</keyword>
<dbReference type="Pfam" id="PF12802">
    <property type="entry name" value="MarR_2"/>
    <property type="match status" value="1"/>
</dbReference>
<dbReference type="Proteomes" id="UP000582837">
    <property type="component" value="Unassembled WGS sequence"/>
</dbReference>
<keyword evidence="6" id="KW-1185">Reference proteome</keyword>
<gene>
    <name evidence="5" type="ORF">HNQ61_003094</name>
</gene>
<dbReference type="PROSITE" id="PS50995">
    <property type="entry name" value="HTH_MARR_2"/>
    <property type="match status" value="1"/>
</dbReference>
<sequence length="158" mass="17105">MMNHQRAAQAMTADCLCFRARRVSRAITRMYDDALRPLSIQATQLTLLNAVAMHGERGATMARLAEILAMDATTLSRALKPLETAGLLQMLRLETDRRVRLALLTEAGGRCVDSALPLWTQAHARVVAALGDEAALDLRDRFDHVSAAAARAVSAAAP</sequence>
<dbReference type="SUPFAM" id="SSF46785">
    <property type="entry name" value="Winged helix' DNA-binding domain"/>
    <property type="match status" value="1"/>
</dbReference>
<keyword evidence="3" id="KW-0804">Transcription</keyword>
<dbReference type="RefSeq" id="WP_170036619.1">
    <property type="nucleotide sequence ID" value="NZ_JABDTL010000002.1"/>
</dbReference>
<dbReference type="InterPro" id="IPR000835">
    <property type="entry name" value="HTH_MarR-typ"/>
</dbReference>
<organism evidence="5 6">
    <name type="scientific">Longimicrobium terrae</name>
    <dbReference type="NCBI Taxonomy" id="1639882"/>
    <lineage>
        <taxon>Bacteria</taxon>
        <taxon>Pseudomonadati</taxon>
        <taxon>Gemmatimonadota</taxon>
        <taxon>Longimicrobiia</taxon>
        <taxon>Longimicrobiales</taxon>
        <taxon>Longimicrobiaceae</taxon>
        <taxon>Longimicrobium</taxon>
    </lineage>
</organism>
<evidence type="ECO:0000313" key="5">
    <source>
        <dbReference type="EMBL" id="MBB6071470.1"/>
    </source>
</evidence>
<dbReference type="PROSITE" id="PS01117">
    <property type="entry name" value="HTH_MARR_1"/>
    <property type="match status" value="1"/>
</dbReference>
<protein>
    <submittedName>
        <fullName evidence="5">DNA-binding MarR family transcriptional regulator</fullName>
    </submittedName>
</protein>